<dbReference type="GO" id="GO:0016985">
    <property type="term" value="F:mannan endo-1,4-beta-mannosidase activity"/>
    <property type="evidence" value="ECO:0007669"/>
    <property type="project" value="InterPro"/>
</dbReference>
<dbReference type="PROSITE" id="PS51764">
    <property type="entry name" value="GH26"/>
    <property type="match status" value="1"/>
</dbReference>
<dbReference type="AlphaFoldDB" id="A0A4P9WH05"/>
<evidence type="ECO:0000313" key="8">
    <source>
        <dbReference type="EMBL" id="RKO91642.1"/>
    </source>
</evidence>
<keyword evidence="6" id="KW-0732">Signal</keyword>
<protein>
    <recommendedName>
        <fullName evidence="7">GH26 domain-containing protein</fullName>
    </recommendedName>
</protein>
<keyword evidence="9" id="KW-1185">Reference proteome</keyword>
<dbReference type="InterPro" id="IPR000805">
    <property type="entry name" value="Glyco_hydro_26"/>
</dbReference>
<gene>
    <name evidence="8" type="ORF">BDK51DRAFT_26647</name>
</gene>
<dbReference type="OrthoDB" id="428177at2759"/>
<evidence type="ECO:0000256" key="3">
    <source>
        <dbReference type="ARBA" id="ARBA00023295"/>
    </source>
</evidence>
<comment type="similarity">
    <text evidence="1 4">Belongs to the glycosyl hydrolase 26 family.</text>
</comment>
<evidence type="ECO:0000259" key="7">
    <source>
        <dbReference type="PROSITE" id="PS51764"/>
    </source>
</evidence>
<feature type="non-terminal residue" evidence="8">
    <location>
        <position position="479"/>
    </location>
</feature>
<feature type="signal peptide" evidence="6">
    <location>
        <begin position="1"/>
        <end position="22"/>
    </location>
</feature>
<evidence type="ECO:0000256" key="6">
    <source>
        <dbReference type="SAM" id="SignalP"/>
    </source>
</evidence>
<dbReference type="Proteomes" id="UP000269721">
    <property type="component" value="Unassembled WGS sequence"/>
</dbReference>
<keyword evidence="2 4" id="KW-0378">Hydrolase</keyword>
<feature type="region of interest" description="Disordered" evidence="5">
    <location>
        <begin position="441"/>
        <end position="479"/>
    </location>
</feature>
<proteinExistence type="inferred from homology"/>
<dbReference type="InterPro" id="IPR017853">
    <property type="entry name" value="GH"/>
</dbReference>
<keyword evidence="3 4" id="KW-0326">Glycosidase</keyword>
<feature type="chain" id="PRO_5020368709" description="GH26 domain-containing protein" evidence="6">
    <location>
        <begin position="23"/>
        <end position="479"/>
    </location>
</feature>
<evidence type="ECO:0000313" key="9">
    <source>
        <dbReference type="Proteomes" id="UP000269721"/>
    </source>
</evidence>
<feature type="compositionally biased region" description="Low complexity" evidence="5">
    <location>
        <begin position="457"/>
        <end position="472"/>
    </location>
</feature>
<reference evidence="9" key="1">
    <citation type="journal article" date="2018" name="Nat. Microbiol.">
        <title>Leveraging single-cell genomics to expand the fungal tree of life.</title>
        <authorList>
            <person name="Ahrendt S.R."/>
            <person name="Quandt C.A."/>
            <person name="Ciobanu D."/>
            <person name="Clum A."/>
            <person name="Salamov A."/>
            <person name="Andreopoulos B."/>
            <person name="Cheng J.F."/>
            <person name="Woyke T."/>
            <person name="Pelin A."/>
            <person name="Henrissat B."/>
            <person name="Reynolds N.K."/>
            <person name="Benny G.L."/>
            <person name="Smith M.E."/>
            <person name="James T.Y."/>
            <person name="Grigoriev I.V."/>
        </authorList>
    </citation>
    <scope>NUCLEOTIDE SEQUENCE [LARGE SCALE GENOMIC DNA]</scope>
</reference>
<accession>A0A4P9WH05</accession>
<evidence type="ECO:0000256" key="1">
    <source>
        <dbReference type="ARBA" id="ARBA00007754"/>
    </source>
</evidence>
<dbReference type="Gene3D" id="3.20.20.80">
    <property type="entry name" value="Glycosidases"/>
    <property type="match status" value="1"/>
</dbReference>
<dbReference type="PANTHER" id="PTHR40079:SF4">
    <property type="entry name" value="GH26 DOMAIN-CONTAINING PROTEIN-RELATED"/>
    <property type="match status" value="1"/>
</dbReference>
<feature type="active site" description="Nucleophile" evidence="4">
    <location>
        <position position="336"/>
    </location>
</feature>
<feature type="domain" description="GH26" evidence="7">
    <location>
        <begin position="17"/>
        <end position="432"/>
    </location>
</feature>
<evidence type="ECO:0000256" key="5">
    <source>
        <dbReference type="SAM" id="MobiDB-lite"/>
    </source>
</evidence>
<organism evidence="8 9">
    <name type="scientific">Blyttiomyces helicus</name>
    <dbReference type="NCBI Taxonomy" id="388810"/>
    <lineage>
        <taxon>Eukaryota</taxon>
        <taxon>Fungi</taxon>
        <taxon>Fungi incertae sedis</taxon>
        <taxon>Chytridiomycota</taxon>
        <taxon>Chytridiomycota incertae sedis</taxon>
        <taxon>Chytridiomycetes</taxon>
        <taxon>Chytridiomycetes incertae sedis</taxon>
        <taxon>Blyttiomyces</taxon>
    </lineage>
</organism>
<dbReference type="EMBL" id="KZ994970">
    <property type="protein sequence ID" value="RKO91642.1"/>
    <property type="molecule type" value="Genomic_DNA"/>
</dbReference>
<dbReference type="SUPFAM" id="SSF51445">
    <property type="entry name" value="(Trans)glycosidases"/>
    <property type="match status" value="1"/>
</dbReference>
<dbReference type="GO" id="GO:0006080">
    <property type="term" value="P:substituted mannan metabolic process"/>
    <property type="evidence" value="ECO:0007669"/>
    <property type="project" value="InterPro"/>
</dbReference>
<dbReference type="InterPro" id="IPR022790">
    <property type="entry name" value="GH26_dom"/>
</dbReference>
<feature type="active site" description="Proton donor" evidence="4">
    <location>
        <position position="154"/>
    </location>
</feature>
<evidence type="ECO:0000256" key="2">
    <source>
        <dbReference type="ARBA" id="ARBA00022801"/>
    </source>
</evidence>
<evidence type="ECO:0000256" key="4">
    <source>
        <dbReference type="PROSITE-ProRule" id="PRU01100"/>
    </source>
</evidence>
<name>A0A4P9WH05_9FUNG</name>
<sequence>MRAPISAVSVAGVAILAAPSSARQPLEPESGILFGPWIDSTPLSPSGVVPQQLKDYPVAFNKRFGHNASFFQFTTDFPTDATENQKKLQLIEDTGTTAFLYLTVYPSKNNLTSSNDYSVFDQFTPEKIAFFATRMHNIINSGFVSGLMIRLAPEMNGNWNPWGQRPLHYVETWRSVRDWMLLGAVQMGNFPDWIYTAVMNVTGAAEKVAFLWAPNIAAPGNESYPWGGLGMAPFTSSTKNRTFAINTTEFDALDTNGDHVFDFLDSHYSPYFPGKDFVHWVGASQYWGDHGADSSHPPSNQLPNASYFAFQFGDGNDWSLYQNYSVGYSLPYMISETNANFYQYVVNSSAFIPEGPGPLAIKQDWWRQYITNTTFLESHSMIKGICLFEFQKGEGGDPQTFRDFMVTNDTSPNGTLAEFKADFEAPDVISLYSFANHSAPSKSHASPATTGDGPSNTTTSTAGSAAAATTSAKSEGFPL</sequence>
<dbReference type="PANTHER" id="PTHR40079">
    <property type="entry name" value="MANNAN ENDO-1,4-BETA-MANNOSIDASE E-RELATED"/>
    <property type="match status" value="1"/>
</dbReference>